<gene>
    <name evidence="1" type="ORF">BamIOP4010DRAFT_6917</name>
</gene>
<proteinExistence type="predicted"/>
<protein>
    <submittedName>
        <fullName evidence="1">Uncharacterized protein</fullName>
    </submittedName>
</protein>
<sequence length="72" mass="7495">MQFAVFIPLSGSNALEPCVSPSLERGSAAQRGLPSLNAAMNTLPCDATLVTDCTPATPRMFISNRSIALITG</sequence>
<dbReference type="Proteomes" id="UP000005463">
    <property type="component" value="Unassembled WGS sequence"/>
</dbReference>
<comment type="caution">
    <text evidence="1">The sequence shown here is derived from an EMBL/GenBank/DDBJ whole genome shotgun (WGS) entry which is preliminary data.</text>
</comment>
<reference evidence="1 2" key="1">
    <citation type="submission" date="2008-03" db="EMBL/GenBank/DDBJ databases">
        <title>Sequencing of the draft genome and assembly of Burkholderia ambifaria IOP40-10.</title>
        <authorList>
            <consortium name="US DOE Joint Genome Institute (JGI-PGF)"/>
            <person name="Copeland A."/>
            <person name="Lucas S."/>
            <person name="Lapidus A."/>
            <person name="Glavina del Rio T."/>
            <person name="Dalin E."/>
            <person name="Tice H."/>
            <person name="Bruce D."/>
            <person name="Goodwin L."/>
            <person name="Pitluck S."/>
            <person name="Larimer F."/>
            <person name="Land M.L."/>
            <person name="Hauser L."/>
            <person name="Tiedje J."/>
            <person name="Richardson P."/>
        </authorList>
    </citation>
    <scope>NUCLEOTIDE SEQUENCE [LARGE SCALE GENOMIC DNA]</scope>
    <source>
        <strain evidence="1 2">IOP40-10</strain>
    </source>
</reference>
<evidence type="ECO:0000313" key="2">
    <source>
        <dbReference type="Proteomes" id="UP000005463"/>
    </source>
</evidence>
<organism evidence="1 2">
    <name type="scientific">Burkholderia ambifaria IOP40-10</name>
    <dbReference type="NCBI Taxonomy" id="396596"/>
    <lineage>
        <taxon>Bacteria</taxon>
        <taxon>Pseudomonadati</taxon>
        <taxon>Pseudomonadota</taxon>
        <taxon>Betaproteobacteria</taxon>
        <taxon>Burkholderiales</taxon>
        <taxon>Burkholderiaceae</taxon>
        <taxon>Burkholderia</taxon>
        <taxon>Burkholderia cepacia complex</taxon>
    </lineage>
</organism>
<accession>B1FSA4</accession>
<evidence type="ECO:0000313" key="1">
    <source>
        <dbReference type="EMBL" id="EDS99569.1"/>
    </source>
</evidence>
<dbReference type="AlphaFoldDB" id="B1FSA4"/>
<name>B1FSA4_9BURK</name>
<dbReference type="EMBL" id="ABLC01000562">
    <property type="protein sequence ID" value="EDS99569.1"/>
    <property type="molecule type" value="Genomic_DNA"/>
</dbReference>